<reference evidence="2 3" key="1">
    <citation type="submission" date="2018-05" db="EMBL/GenBank/DDBJ databases">
        <authorList>
            <person name="Lanie J.A."/>
            <person name="Ng W.-L."/>
            <person name="Kazmierczak K.M."/>
            <person name="Andrzejewski T.M."/>
            <person name="Davidsen T.M."/>
            <person name="Wayne K.J."/>
            <person name="Tettelin H."/>
            <person name="Glass J.I."/>
            <person name="Rusch D."/>
            <person name="Podicherti R."/>
            <person name="Tsui H.-C.T."/>
            <person name="Winkler M.E."/>
        </authorList>
    </citation>
    <scope>NUCLEOTIDE SEQUENCE [LARGE SCALE GENOMIC DNA]</scope>
    <source>
        <strain evidence="2 3">BUT-10</strain>
    </source>
</reference>
<organism evidence="2 3">
    <name type="scientific">Phenylobacterium kunshanense</name>
    <dbReference type="NCBI Taxonomy" id="1445034"/>
    <lineage>
        <taxon>Bacteria</taxon>
        <taxon>Pseudomonadati</taxon>
        <taxon>Pseudomonadota</taxon>
        <taxon>Alphaproteobacteria</taxon>
        <taxon>Caulobacterales</taxon>
        <taxon>Caulobacteraceae</taxon>
        <taxon>Phenylobacterium</taxon>
    </lineage>
</organism>
<feature type="chain" id="PRO_5016293836" evidence="1">
    <location>
        <begin position="31"/>
        <end position="254"/>
    </location>
</feature>
<dbReference type="OrthoDB" id="7170995at2"/>
<dbReference type="EMBL" id="QFYS01000002">
    <property type="protein sequence ID" value="RAK67773.1"/>
    <property type="molecule type" value="Genomic_DNA"/>
</dbReference>
<dbReference type="Proteomes" id="UP000249524">
    <property type="component" value="Unassembled WGS sequence"/>
</dbReference>
<keyword evidence="1" id="KW-0732">Signal</keyword>
<sequence length="254" mass="26991">MTGKLTASKRAACAALLAVVAMGAAAPSHAGPADRLRDSLFRKPGDKVAGPPVARFVSEEGRVFILDRTQPIPMLKFEDSPEVWALAPSPAPRGDVIYRDELGEPVLRATRLGGLTLFTNSRPNGEAVSLAGGGAPLRLTPISPQALGERLLQASYRTGRVARRTIVFEARNVTPAGSALIGDAALVTSVAFAQMAERRDGRTALSQFSTVRFEEGKTPSVSLNDRVLRIVVAPAYGLAGRPSSKRIIRIATER</sequence>
<dbReference type="Pfam" id="PF16252">
    <property type="entry name" value="DUF4908"/>
    <property type="match status" value="1"/>
</dbReference>
<keyword evidence="3" id="KW-1185">Reference proteome</keyword>
<dbReference type="InterPro" id="IPR032591">
    <property type="entry name" value="DUF4908"/>
</dbReference>
<evidence type="ECO:0000256" key="1">
    <source>
        <dbReference type="SAM" id="SignalP"/>
    </source>
</evidence>
<name>A0A328BKX9_9CAUL</name>
<dbReference type="RefSeq" id="WP_111275382.1">
    <property type="nucleotide sequence ID" value="NZ_QFYS01000002.1"/>
</dbReference>
<protein>
    <submittedName>
        <fullName evidence="2">DUF4908 domain-containing protein</fullName>
    </submittedName>
</protein>
<comment type="caution">
    <text evidence="2">The sequence shown here is derived from an EMBL/GenBank/DDBJ whole genome shotgun (WGS) entry which is preliminary data.</text>
</comment>
<gene>
    <name evidence="2" type="ORF">DJ019_07695</name>
</gene>
<dbReference type="AlphaFoldDB" id="A0A328BKX9"/>
<feature type="signal peptide" evidence="1">
    <location>
        <begin position="1"/>
        <end position="30"/>
    </location>
</feature>
<evidence type="ECO:0000313" key="3">
    <source>
        <dbReference type="Proteomes" id="UP000249524"/>
    </source>
</evidence>
<proteinExistence type="predicted"/>
<evidence type="ECO:0000313" key="2">
    <source>
        <dbReference type="EMBL" id="RAK67773.1"/>
    </source>
</evidence>
<accession>A0A328BKX9</accession>